<evidence type="ECO:0000313" key="12">
    <source>
        <dbReference type="EMBL" id="KAL3780288.1"/>
    </source>
</evidence>
<feature type="binding site" evidence="9">
    <location>
        <begin position="268"/>
        <end position="274"/>
    </location>
    <ligand>
        <name>S-adenosyl-L-methionine</name>
        <dbReference type="ChEBI" id="CHEBI:59789"/>
    </ligand>
</feature>
<keyword evidence="13" id="KW-1185">Reference proteome</keyword>
<dbReference type="GO" id="GO:0008168">
    <property type="term" value="F:methyltransferase activity"/>
    <property type="evidence" value="ECO:0007669"/>
    <property type="project" value="UniProtKB-KW"/>
</dbReference>
<evidence type="ECO:0000256" key="3">
    <source>
        <dbReference type="ARBA" id="ARBA00022603"/>
    </source>
</evidence>
<feature type="compositionally biased region" description="Basic and acidic residues" evidence="10">
    <location>
        <begin position="491"/>
        <end position="510"/>
    </location>
</feature>
<keyword evidence="8" id="KW-0539">Nucleus</keyword>
<feature type="binding site" evidence="9">
    <location>
        <position position="313"/>
    </location>
    <ligand>
        <name>S-adenosyl-L-methionine</name>
        <dbReference type="ChEBI" id="CHEBI:59789"/>
    </ligand>
</feature>
<proteinExistence type="inferred from homology"/>
<dbReference type="Proteomes" id="UP001516023">
    <property type="component" value="Unassembled WGS sequence"/>
</dbReference>
<feature type="domain" description="SAM-dependent MTase RsmB/NOP-type" evidence="11">
    <location>
        <begin position="172"/>
        <end position="610"/>
    </location>
</feature>
<evidence type="ECO:0000256" key="2">
    <source>
        <dbReference type="ARBA" id="ARBA00022555"/>
    </source>
</evidence>
<feature type="compositionally biased region" description="Basic residues" evidence="10">
    <location>
        <begin position="473"/>
        <end position="483"/>
    </location>
</feature>
<dbReference type="InterPro" id="IPR023267">
    <property type="entry name" value="RCMT"/>
</dbReference>
<evidence type="ECO:0000259" key="11">
    <source>
        <dbReference type="PROSITE" id="PS51686"/>
    </source>
</evidence>
<dbReference type="InterPro" id="IPR023270">
    <property type="entry name" value="RCMT_NCL1"/>
</dbReference>
<name>A0ABD3NYC7_9STRA</name>
<evidence type="ECO:0000256" key="6">
    <source>
        <dbReference type="ARBA" id="ARBA00022694"/>
    </source>
</evidence>
<evidence type="ECO:0000256" key="7">
    <source>
        <dbReference type="ARBA" id="ARBA00022884"/>
    </source>
</evidence>
<dbReference type="GO" id="GO:0030488">
    <property type="term" value="P:tRNA methylation"/>
    <property type="evidence" value="ECO:0007669"/>
    <property type="project" value="UniProtKB-ARBA"/>
</dbReference>
<evidence type="ECO:0000256" key="4">
    <source>
        <dbReference type="ARBA" id="ARBA00022679"/>
    </source>
</evidence>
<feature type="binding site" evidence="9">
    <location>
        <position position="340"/>
    </location>
    <ligand>
        <name>S-adenosyl-L-methionine</name>
        <dbReference type="ChEBI" id="CHEBI:59789"/>
    </ligand>
</feature>
<evidence type="ECO:0000256" key="1">
    <source>
        <dbReference type="ARBA" id="ARBA00004123"/>
    </source>
</evidence>
<keyword evidence="3 9" id="KW-0489">Methyltransferase</keyword>
<dbReference type="PRINTS" id="PR02011">
    <property type="entry name" value="RCMTNCL1"/>
</dbReference>
<protein>
    <recommendedName>
        <fullName evidence="11">SAM-dependent MTase RsmB/NOP-type domain-containing protein</fullName>
    </recommendedName>
</protein>
<feature type="region of interest" description="Disordered" evidence="10">
    <location>
        <begin position="470"/>
        <end position="533"/>
    </location>
</feature>
<evidence type="ECO:0000256" key="8">
    <source>
        <dbReference type="ARBA" id="ARBA00023242"/>
    </source>
</evidence>
<accession>A0ABD3NYC7</accession>
<dbReference type="InterPro" id="IPR049560">
    <property type="entry name" value="MeTrfase_RsmB-F_NOP2_cat"/>
</dbReference>
<dbReference type="Gene3D" id="3.40.50.150">
    <property type="entry name" value="Vaccinia Virus protein VP39"/>
    <property type="match status" value="2"/>
</dbReference>
<keyword evidence="6" id="KW-0819">tRNA processing</keyword>
<feature type="compositionally biased region" description="Basic and acidic residues" evidence="10">
    <location>
        <begin position="25"/>
        <end position="42"/>
    </location>
</feature>
<dbReference type="PRINTS" id="PR02008">
    <property type="entry name" value="RCMTFAMILY"/>
</dbReference>
<feature type="active site" description="Nucleophile" evidence="9">
    <location>
        <position position="420"/>
    </location>
</feature>
<keyword evidence="7 9" id="KW-0694">RNA-binding</keyword>
<feature type="binding site" evidence="9">
    <location>
        <position position="367"/>
    </location>
    <ligand>
        <name>S-adenosyl-L-methionine</name>
        <dbReference type="ChEBI" id="CHEBI:59789"/>
    </ligand>
</feature>
<organism evidence="12 13">
    <name type="scientific">Cyclotella cryptica</name>
    <dbReference type="NCBI Taxonomy" id="29204"/>
    <lineage>
        <taxon>Eukaryota</taxon>
        <taxon>Sar</taxon>
        <taxon>Stramenopiles</taxon>
        <taxon>Ochrophyta</taxon>
        <taxon>Bacillariophyta</taxon>
        <taxon>Coscinodiscophyceae</taxon>
        <taxon>Thalassiosirophycidae</taxon>
        <taxon>Stephanodiscales</taxon>
        <taxon>Stephanodiscaceae</taxon>
        <taxon>Cyclotella</taxon>
    </lineage>
</organism>
<evidence type="ECO:0000256" key="10">
    <source>
        <dbReference type="SAM" id="MobiDB-lite"/>
    </source>
</evidence>
<dbReference type="InterPro" id="IPR057285">
    <property type="entry name" value="Pre-PUA_NSUN2"/>
</dbReference>
<comment type="caution">
    <text evidence="12">The sequence shown here is derived from an EMBL/GenBank/DDBJ whole genome shotgun (WGS) entry which is preliminary data.</text>
</comment>
<keyword evidence="2" id="KW-0820">tRNA-binding</keyword>
<dbReference type="EMBL" id="JABMIG020000355">
    <property type="protein sequence ID" value="KAL3780288.1"/>
    <property type="molecule type" value="Genomic_DNA"/>
</dbReference>
<dbReference type="PANTHER" id="PTHR22808:SF1">
    <property type="entry name" value="RNA CYTOSINE-C(5)-METHYLTRANSFERASE NSUN2-RELATED"/>
    <property type="match status" value="1"/>
</dbReference>
<dbReference type="GO" id="GO:0005634">
    <property type="term" value="C:nucleus"/>
    <property type="evidence" value="ECO:0007669"/>
    <property type="project" value="UniProtKB-SubCell"/>
</dbReference>
<dbReference type="SUPFAM" id="SSF53335">
    <property type="entry name" value="S-adenosyl-L-methionine-dependent methyltransferases"/>
    <property type="match status" value="1"/>
</dbReference>
<dbReference type="Pfam" id="PF01189">
    <property type="entry name" value="Methyltr_RsmB-F"/>
    <property type="match status" value="1"/>
</dbReference>
<feature type="region of interest" description="Disordered" evidence="10">
    <location>
        <begin position="1"/>
        <end position="44"/>
    </location>
</feature>
<keyword evidence="4 9" id="KW-0808">Transferase</keyword>
<comment type="subcellular location">
    <subcellularLocation>
        <location evidence="1">Nucleus</location>
    </subcellularLocation>
</comment>
<reference evidence="12 13" key="1">
    <citation type="journal article" date="2020" name="G3 (Bethesda)">
        <title>Improved Reference Genome for Cyclotella cryptica CCMP332, a Model for Cell Wall Morphogenesis, Salinity Adaptation, and Lipid Production in Diatoms (Bacillariophyta).</title>
        <authorList>
            <person name="Roberts W.R."/>
            <person name="Downey K.M."/>
            <person name="Ruck E.C."/>
            <person name="Traller J.C."/>
            <person name="Alverson A.J."/>
        </authorList>
    </citation>
    <scope>NUCLEOTIDE SEQUENCE [LARGE SCALE GENOMIC DNA]</scope>
    <source>
        <strain evidence="12 13">CCMP332</strain>
    </source>
</reference>
<evidence type="ECO:0000256" key="5">
    <source>
        <dbReference type="ARBA" id="ARBA00022691"/>
    </source>
</evidence>
<dbReference type="PANTHER" id="PTHR22808">
    <property type="entry name" value="NCL1 YEAST -RELATED NOL1/NOP2/FMU SUN DOMAIN-CONTAINING"/>
    <property type="match status" value="1"/>
</dbReference>
<evidence type="ECO:0000313" key="13">
    <source>
        <dbReference type="Proteomes" id="UP001516023"/>
    </source>
</evidence>
<dbReference type="GO" id="GO:0000049">
    <property type="term" value="F:tRNA binding"/>
    <property type="evidence" value="ECO:0007669"/>
    <property type="project" value="UniProtKB-KW"/>
</dbReference>
<dbReference type="AlphaFoldDB" id="A0ABD3NYC7"/>
<comment type="similarity">
    <text evidence="9">Belongs to the class I-like SAM-binding methyltransferase superfamily. RsmB/NOP family.</text>
</comment>
<dbReference type="InterPro" id="IPR001678">
    <property type="entry name" value="MeTrfase_RsmB-F_NOP2_dom"/>
</dbReference>
<feature type="region of interest" description="Disordered" evidence="10">
    <location>
        <begin position="642"/>
        <end position="665"/>
    </location>
</feature>
<evidence type="ECO:0000256" key="9">
    <source>
        <dbReference type="PROSITE-ProRule" id="PRU01023"/>
    </source>
</evidence>
<sequence length="937" mass="104684">MMGHSHHAPPSQLIMARSKWNRKRKAEERAAKSGKDPRDKADVNAAGYKLNQDYSVAKTSNPRMEAYYSLLGLHSTRFDAGAAASFVPCLADEEKTAERDRFMSSLRAILPASFRIDRSLDASVQNKLIREMKEFVGKETEVEIELPTRSDAVGGKMNLMNTADAQSDTAPQHVGGDNPVVTTIKRKIAPAKPIPFISATESDGSTLTLGYQLSVDRRTLRRNPSLSPLHEWLKTHTDCGHITRQETVSMIPPVVLDVKPGMAVLDMCAAPGSKTCQLVEVVGGFANRDESDGNDGESGRRCLEPDGYVIANDADAKRAYMLVTQLRRLQSPSVFVTSCDGQYFPILDAKDDRGTEKEGMFHRVLCDVPCSGDGTVRKNPGIWRHWNQNGALALHPLQLSIALRGARVTRLNGYMVYSTCSMNPMENESVVAELLRITNGSLVLEDPRPRMEGLIARPGWSTWKVLREEKRGSAKAKKDHKKKNNDCQEEGVGRKEENGECHSPPKERQDPNNAEEDHEEISERSPYHTLPYIAPESWDETTLRERTTSLGFVEYNSHADVEPEWRRRVRASCFPPTEVEAKEFQLHKCLRCLPHDMDTGGFFVALFKKIKPLSRDATERMNQMARESRGGIEVDAHVNREGGNRVENNDVDSACNVDKSDDTINGENDVTMIEESEVEQTGDEPKNNCDNLEPHHAAMEEEEEELVQKAPSGKVGMNHNKQKKKTDLSNEDFIPLEESIWPPIVDQFGLSPDFPKEQYMARASGEAKVLYFISKAIKEQLIDRGIQNRITVINSGLKAFERCSIQDARAKYRISQEGVQFVVPHMTKRLLVATADDFYKCITGGFIEFNVLSKIKDLEPGSFVVALEGHEHDLMKKLFLVMWKRKNALECFVTKVEIDGIVSKLRALGFVSPMASTLMDSSSHSIAPAADESGAVQ</sequence>
<dbReference type="Pfam" id="PF25376">
    <property type="entry name" value="Pre-PUA_NSUN2"/>
    <property type="match status" value="1"/>
</dbReference>
<dbReference type="PROSITE" id="PS51686">
    <property type="entry name" value="SAM_MT_RSMB_NOP"/>
    <property type="match status" value="1"/>
</dbReference>
<gene>
    <name evidence="12" type="ORF">HJC23_001329</name>
</gene>
<dbReference type="InterPro" id="IPR029063">
    <property type="entry name" value="SAM-dependent_MTases_sf"/>
</dbReference>
<keyword evidence="5 9" id="KW-0949">S-adenosyl-L-methionine</keyword>